<dbReference type="Proteomes" id="UP000000442">
    <property type="component" value="Chromosome"/>
</dbReference>
<gene>
    <name evidence="2" type="ordered locus">HRM2_34740</name>
</gene>
<feature type="region of interest" description="Disordered" evidence="1">
    <location>
        <begin position="1"/>
        <end position="25"/>
    </location>
</feature>
<protein>
    <submittedName>
        <fullName evidence="2">Uncharacterized protein</fullName>
    </submittedName>
</protein>
<dbReference type="EMBL" id="CP001087">
    <property type="protein sequence ID" value="ACN16549.1"/>
    <property type="molecule type" value="Genomic_DNA"/>
</dbReference>
<reference evidence="2 3" key="1">
    <citation type="journal article" date="2009" name="Environ. Microbiol.">
        <title>Genome sequence of Desulfobacterium autotrophicum HRM2, a marine sulfate reducer oxidizing organic carbon completely to carbon dioxide.</title>
        <authorList>
            <person name="Strittmatter A.W."/>
            <person name="Liesegang H."/>
            <person name="Rabus R."/>
            <person name="Decker I."/>
            <person name="Amann J."/>
            <person name="Andres S."/>
            <person name="Henne A."/>
            <person name="Fricke W.F."/>
            <person name="Martinez-Arias R."/>
            <person name="Bartels D."/>
            <person name="Goesmann A."/>
            <person name="Krause L."/>
            <person name="Puehler A."/>
            <person name="Klenk H.P."/>
            <person name="Richter M."/>
            <person name="Schuler M."/>
            <person name="Gloeckner F.O."/>
            <person name="Meyerdierks A."/>
            <person name="Gottschalk G."/>
            <person name="Amann R."/>
        </authorList>
    </citation>
    <scope>NUCLEOTIDE SEQUENCE [LARGE SCALE GENOMIC DNA]</scope>
    <source>
        <strain evidence="3">ATCC 43914 / DSM 3382 / HRM2</strain>
    </source>
</reference>
<feature type="compositionally biased region" description="Polar residues" evidence="1">
    <location>
        <begin position="10"/>
        <end position="21"/>
    </location>
</feature>
<name>C0Q944_DESAH</name>
<evidence type="ECO:0000313" key="2">
    <source>
        <dbReference type="EMBL" id="ACN16549.1"/>
    </source>
</evidence>
<keyword evidence="3" id="KW-1185">Reference proteome</keyword>
<evidence type="ECO:0000256" key="1">
    <source>
        <dbReference type="SAM" id="MobiDB-lite"/>
    </source>
</evidence>
<proteinExistence type="predicted"/>
<sequence length="93" mass="10473">MPSASDASPKGTTTRSLSKVSGTDKPAVSMVPGQFLAAVTAFQQSWQWPLHHRYRLLPFHLWHSFFSEPHTLYISSIVVVATKKISKRLYSEN</sequence>
<dbReference type="STRING" id="177437.HRM2_34740"/>
<organism evidence="2 3">
    <name type="scientific">Desulforapulum autotrophicum (strain ATCC 43914 / DSM 3382 / VKM B-1955 / HRM2)</name>
    <name type="common">Desulfobacterium autotrophicum</name>
    <dbReference type="NCBI Taxonomy" id="177437"/>
    <lineage>
        <taxon>Bacteria</taxon>
        <taxon>Pseudomonadati</taxon>
        <taxon>Thermodesulfobacteriota</taxon>
        <taxon>Desulfobacteria</taxon>
        <taxon>Desulfobacterales</taxon>
        <taxon>Desulfobacteraceae</taxon>
        <taxon>Desulforapulum</taxon>
    </lineage>
</organism>
<accession>C0Q944</accession>
<dbReference type="HOGENOM" id="CLU_2394887_0_0_7"/>
<dbReference type="KEGG" id="dat:HRM2_34740"/>
<evidence type="ECO:0000313" key="3">
    <source>
        <dbReference type="Proteomes" id="UP000000442"/>
    </source>
</evidence>
<dbReference type="AlphaFoldDB" id="C0Q944"/>